<gene>
    <name evidence="4" type="primary">Necator_chrV.g17550</name>
    <name evidence="4" type="ORF">RB195_012760</name>
</gene>
<feature type="region of interest" description="Disordered" evidence="1">
    <location>
        <begin position="450"/>
        <end position="508"/>
    </location>
</feature>
<organism evidence="4 5">
    <name type="scientific">Necator americanus</name>
    <name type="common">Human hookworm</name>
    <dbReference type="NCBI Taxonomy" id="51031"/>
    <lineage>
        <taxon>Eukaryota</taxon>
        <taxon>Metazoa</taxon>
        <taxon>Ecdysozoa</taxon>
        <taxon>Nematoda</taxon>
        <taxon>Chromadorea</taxon>
        <taxon>Rhabditida</taxon>
        <taxon>Rhabditina</taxon>
        <taxon>Rhabditomorpha</taxon>
        <taxon>Strongyloidea</taxon>
        <taxon>Ancylostomatidae</taxon>
        <taxon>Bunostominae</taxon>
        <taxon>Necator</taxon>
    </lineage>
</organism>
<feature type="domain" description="C6" evidence="3">
    <location>
        <begin position="331"/>
        <end position="417"/>
    </location>
</feature>
<dbReference type="Pfam" id="PF01681">
    <property type="entry name" value="C6"/>
    <property type="match status" value="4"/>
</dbReference>
<dbReference type="Proteomes" id="UP001303046">
    <property type="component" value="Unassembled WGS sequence"/>
</dbReference>
<proteinExistence type="predicted"/>
<feature type="compositionally biased region" description="Low complexity" evidence="1">
    <location>
        <begin position="524"/>
        <end position="542"/>
    </location>
</feature>
<dbReference type="InterPro" id="IPR000884">
    <property type="entry name" value="TSP1_rpt"/>
</dbReference>
<sequence length="1656" mass="179687">MIVLFLVLLLPFVKPMPCNTEGEWGPWSEWTTCPQGSSAMMNFRTRIRTCEPRPTGCVVEGLYSCRGTYSEVTDCDLKPPVAPFPLTITSDITDHTEESPAVDADGTTEIPHSSVMATGYVTTAAAQQESTVRISTAPTDPMNEDTTRTAETEMRTKSTLVMNEDTTETAETDPRTKTTFEPIETSAASEFSTTRLPEPEPDSSETTVIDSDSLGTTEPMEITSVEMPTICDDCPELNVRLFGDKPYEDGASVLNRYSEEGCKFVQFFCRPFEQIDERPVQTVFNNNLTFTDLPLNVQISCKNGRWYDELLNIAVESLSCIYKPLDLNRSCVKCKRELCATPMKGQEGSTYMDFHIDQCLSVDVFCQPIKGNLYVDLLEDYKSVEITGTTVNRTFTCTDNMEWMDTISQQIVGNVTCLMRDGTPSTPAAVLSSMVGETSDMPLFTTSETFSTTMNDGTTTDFSDEQTTNPIETTEPFSTEEVTTTESEIESSEFTSTDSRVTSPIPGEETTDLIETSEQFSTAELTTSESVMESSELMSTESRATSPIPYEQTTNVIETTEPFSTAEVTTTESVMESSEFTSTDSRVTSLIPGEQTTDLIETTEQFSTAELTTSESVMESSELMSTESRATSPIPYEQTTNVIEITEPLSTAEVITTESVMESSEFTSTDSRVTSLISGEQTTDLIETTEQFSTAELTTSESVMESSELMSTESRATSPIPYEQTTNVIETTEPVSTAEVTTTESAIESSELTSTDSKVTVTVTIGEQTTNPIETTEKFSTVEVTTTESAMESSELMSTDIRTTTPIPYERTTNPIETTESFSTAEVTTTEVVMESSELTSMDIRTATPIPYEQTTIQPMSETPTVFGSTSPATIIGETTPHVMSSQAETTTMSEITMITGAPLGTTEEMTQPQSSIATMDWTSIKNSWSTGDSTTVTEGAALTSTSFVDTNGPMTMETTAFPTFRTEQTVGTEKLTTMTEEATTETSEMSISEKTTHGRPTVIMTTTESITVEVSSLLPDFGKFHTYHSFPNTVLSMKGDCGMCRNMQVHDMGRTDAYNGMMVLDHTIDRNGCKFVDVSCVPTKATENATLYINGVDVLATGQGSHRVKLSCNKNKMWITSDGQVTDNVSCLVAKQPANPQTLPPDLSSTTTATTTTTPPPRDREPCMSCARLTVEPLAAIYDNGFTTLLTSTDGRCMTIELTCEGNKVDDELVLVISGTVFEEGVGSLKMNLTCNDMMTWVTSSGYVVPLISCGIRQADLPLPTTVSASSSTSTIATTTTTPTPTTTTTMTVSTAAKSKCDQCPNMQPIPASSMNPTETNGMLTLDHFSDFNGCRVVVIRCSVAPRSENATIIFNDGIDSLSSSSRITTSLTCNEEGKWIRMNQEITSAACRVSLKQNDATESPTTTSILPTTTTAPGSVPCSNCNRQLVTSVPAGYSSGFLTMDTSFIDGCLNVALSCSAPDKSSDVALVNNVGDRLVKESTTVNLTLSCNDQSYWVTPSGTVVDNLSCAVIEKPTLPPVVRTTTTTTTTPVEAAHHGELAMLRSFYQKIGKKKSKIVAHTLSSLLVHLRAQPSPAHLRVGRNGGNGPIALIHAVHVALCSDLGLATRLDRTVFVRGLDSRKWSVIEKCADIHVTPRVVTDSHQHHITGDFSA</sequence>
<feature type="compositionally biased region" description="Polar residues" evidence="1">
    <location>
        <begin position="204"/>
        <end position="216"/>
    </location>
</feature>
<dbReference type="InterPro" id="IPR002601">
    <property type="entry name" value="C6_domain"/>
</dbReference>
<feature type="compositionally biased region" description="Polar residues" evidence="1">
    <location>
        <begin position="186"/>
        <end position="195"/>
    </location>
</feature>
<feature type="region of interest" description="Disordered" evidence="1">
    <location>
        <begin position="524"/>
        <end position="545"/>
    </location>
</feature>
<accession>A0ABR1DSF3</accession>
<feature type="domain" description="C6" evidence="3">
    <location>
        <begin position="1168"/>
        <end position="1255"/>
    </location>
</feature>
<dbReference type="EMBL" id="JAVFWL010000005">
    <property type="protein sequence ID" value="KAK6753358.1"/>
    <property type="molecule type" value="Genomic_DNA"/>
</dbReference>
<evidence type="ECO:0000259" key="3">
    <source>
        <dbReference type="SMART" id="SM01048"/>
    </source>
</evidence>
<dbReference type="PANTHER" id="PTHR21629">
    <property type="entry name" value="C6 DOMAIN-CONTAINING PROTEIN"/>
    <property type="match status" value="1"/>
</dbReference>
<feature type="domain" description="C6" evidence="3">
    <location>
        <begin position="231"/>
        <end position="320"/>
    </location>
</feature>
<keyword evidence="5" id="KW-1185">Reference proteome</keyword>
<name>A0ABR1DSF3_NECAM</name>
<feature type="domain" description="C6" evidence="3">
    <location>
        <begin position="1042"/>
        <end position="1132"/>
    </location>
</feature>
<reference evidence="4 5" key="1">
    <citation type="submission" date="2023-08" db="EMBL/GenBank/DDBJ databases">
        <title>A Necator americanus chromosomal reference genome.</title>
        <authorList>
            <person name="Ilik V."/>
            <person name="Petrzelkova K.J."/>
            <person name="Pardy F."/>
            <person name="Fuh T."/>
            <person name="Niatou-Singa F.S."/>
            <person name="Gouil Q."/>
            <person name="Baker L."/>
            <person name="Ritchie M.E."/>
            <person name="Jex A.R."/>
            <person name="Gazzola D."/>
            <person name="Li H."/>
            <person name="Toshio Fujiwara R."/>
            <person name="Zhan B."/>
            <person name="Aroian R.V."/>
            <person name="Pafco B."/>
            <person name="Schwarz E.M."/>
        </authorList>
    </citation>
    <scope>NUCLEOTIDE SEQUENCE [LARGE SCALE GENOMIC DNA]</scope>
    <source>
        <strain evidence="4 5">Aroian</strain>
        <tissue evidence="4">Whole animal</tissue>
    </source>
</reference>
<feature type="domain" description="C6" evidence="3">
    <location>
        <begin position="1302"/>
        <end position="1393"/>
    </location>
</feature>
<keyword evidence="2" id="KW-0732">Signal</keyword>
<dbReference type="SMART" id="SM01048">
    <property type="entry name" value="C6"/>
    <property type="match status" value="6"/>
</dbReference>
<dbReference type="PROSITE" id="PS50092">
    <property type="entry name" value="TSP1"/>
    <property type="match status" value="1"/>
</dbReference>
<feature type="compositionally biased region" description="Low complexity" evidence="1">
    <location>
        <begin position="1145"/>
        <end position="1158"/>
    </location>
</feature>
<comment type="caution">
    <text evidence="4">The sequence shown here is derived from an EMBL/GenBank/DDBJ whole genome shotgun (WGS) entry which is preliminary data.</text>
</comment>
<dbReference type="PANTHER" id="PTHR21629:SF5">
    <property type="entry name" value="C6 DOMAIN-CONTAINING PROTEIN"/>
    <property type="match status" value="1"/>
</dbReference>
<feature type="chain" id="PRO_5045318647" description="C6 domain-containing protein" evidence="2">
    <location>
        <begin position="16"/>
        <end position="1656"/>
    </location>
</feature>
<feature type="compositionally biased region" description="Polar residues" evidence="1">
    <location>
        <begin position="450"/>
        <end position="471"/>
    </location>
</feature>
<evidence type="ECO:0000256" key="1">
    <source>
        <dbReference type="SAM" id="MobiDB-lite"/>
    </source>
</evidence>
<feature type="compositionally biased region" description="Low complexity" evidence="1">
    <location>
        <begin position="472"/>
        <end position="497"/>
    </location>
</feature>
<feature type="region of interest" description="Disordered" evidence="1">
    <location>
        <begin position="184"/>
        <end position="217"/>
    </location>
</feature>
<feature type="region of interest" description="Disordered" evidence="1">
    <location>
        <begin position="1138"/>
        <end position="1165"/>
    </location>
</feature>
<dbReference type="InterPro" id="IPR036383">
    <property type="entry name" value="TSP1_rpt_sf"/>
</dbReference>
<feature type="signal peptide" evidence="2">
    <location>
        <begin position="1"/>
        <end position="15"/>
    </location>
</feature>
<evidence type="ECO:0000256" key="2">
    <source>
        <dbReference type="SAM" id="SignalP"/>
    </source>
</evidence>
<dbReference type="Gene3D" id="2.20.100.10">
    <property type="entry name" value="Thrombospondin type-1 (TSP1) repeat"/>
    <property type="match status" value="1"/>
</dbReference>
<evidence type="ECO:0000313" key="5">
    <source>
        <dbReference type="Proteomes" id="UP001303046"/>
    </source>
</evidence>
<evidence type="ECO:0000313" key="4">
    <source>
        <dbReference type="EMBL" id="KAK6753358.1"/>
    </source>
</evidence>
<feature type="domain" description="C6" evidence="3">
    <location>
        <begin position="1424"/>
        <end position="1512"/>
    </location>
</feature>
<protein>
    <recommendedName>
        <fullName evidence="3">C6 domain-containing protein</fullName>
    </recommendedName>
</protein>